<sequence>MDTAQAAGRRTALARSRALWALGPVLALMVTACGGGDSDEAGSAATPTTGKGQRSASHSAPATPSPTPTPSPTRKEARDGRNLDACLDRSCEVEVRDGDTIRFAPKFISETFTVDRITDDRVEFSATDDQPSPLRGWVGGTGTVETGDIHVDFDRPDDERVILKFSPRKDD</sequence>
<feature type="region of interest" description="Disordered" evidence="1">
    <location>
        <begin position="37"/>
        <end position="83"/>
    </location>
</feature>
<dbReference type="Proteomes" id="UP000317881">
    <property type="component" value="Unassembled WGS sequence"/>
</dbReference>
<feature type="compositionally biased region" description="Basic and acidic residues" evidence="1">
    <location>
        <begin position="73"/>
        <end position="83"/>
    </location>
</feature>
<proteinExistence type="predicted"/>
<name>A0A4Y3VI41_9ACTN</name>
<evidence type="ECO:0000313" key="2">
    <source>
        <dbReference type="EMBL" id="GEC06527.1"/>
    </source>
</evidence>
<accession>A0A4Y3VI41</accession>
<organism evidence="2 3">
    <name type="scientific">Streptomyces spinoverrucosus</name>
    <dbReference type="NCBI Taxonomy" id="284043"/>
    <lineage>
        <taxon>Bacteria</taxon>
        <taxon>Bacillati</taxon>
        <taxon>Actinomycetota</taxon>
        <taxon>Actinomycetes</taxon>
        <taxon>Kitasatosporales</taxon>
        <taxon>Streptomycetaceae</taxon>
        <taxon>Streptomyces</taxon>
    </lineage>
</organism>
<keyword evidence="3" id="KW-1185">Reference proteome</keyword>
<evidence type="ECO:0000313" key="3">
    <source>
        <dbReference type="Proteomes" id="UP000317881"/>
    </source>
</evidence>
<evidence type="ECO:0000256" key="1">
    <source>
        <dbReference type="SAM" id="MobiDB-lite"/>
    </source>
</evidence>
<dbReference type="OrthoDB" id="3539433at2"/>
<gene>
    <name evidence="2" type="ORF">SSP24_41820</name>
</gene>
<dbReference type="EMBL" id="BJND01000028">
    <property type="protein sequence ID" value="GEC06527.1"/>
    <property type="molecule type" value="Genomic_DNA"/>
</dbReference>
<reference evidence="2 3" key="1">
    <citation type="submission" date="2019-06" db="EMBL/GenBank/DDBJ databases">
        <title>Whole genome shotgun sequence of Streptomyces spinoverrucosus NBRC 14228.</title>
        <authorList>
            <person name="Hosoyama A."/>
            <person name="Uohara A."/>
            <person name="Ohji S."/>
            <person name="Ichikawa N."/>
        </authorList>
    </citation>
    <scope>NUCLEOTIDE SEQUENCE [LARGE SCALE GENOMIC DNA]</scope>
    <source>
        <strain evidence="2 3">NBRC 14228</strain>
    </source>
</reference>
<dbReference type="RefSeq" id="WP_141311161.1">
    <property type="nucleotide sequence ID" value="NZ_BJND01000028.1"/>
</dbReference>
<protein>
    <recommendedName>
        <fullName evidence="4">Lipoprotein</fullName>
    </recommendedName>
</protein>
<comment type="caution">
    <text evidence="2">The sequence shown here is derived from an EMBL/GenBank/DDBJ whole genome shotgun (WGS) entry which is preliminary data.</text>
</comment>
<dbReference type="AlphaFoldDB" id="A0A4Y3VI41"/>
<evidence type="ECO:0008006" key="4">
    <source>
        <dbReference type="Google" id="ProtNLM"/>
    </source>
</evidence>